<evidence type="ECO:0000313" key="2">
    <source>
        <dbReference type="Proteomes" id="UP001152049"/>
    </source>
</evidence>
<dbReference type="AlphaFoldDB" id="A0A9W8VB96"/>
<gene>
    <name evidence="1" type="ORF">NW762_012658</name>
</gene>
<dbReference type="Proteomes" id="UP001152049">
    <property type="component" value="Unassembled WGS sequence"/>
</dbReference>
<accession>A0A9W8VB96</accession>
<sequence>MGVFEAFHKVEWLVNQSKAEENTTFNADFHVQLTRFGINCCEYDQHAFCLQQPLSTQQAAAKTIPLSQRPLQSALKQ</sequence>
<organism evidence="1 2">
    <name type="scientific">Fusarium torreyae</name>
    <dbReference type="NCBI Taxonomy" id="1237075"/>
    <lineage>
        <taxon>Eukaryota</taxon>
        <taxon>Fungi</taxon>
        <taxon>Dikarya</taxon>
        <taxon>Ascomycota</taxon>
        <taxon>Pezizomycotina</taxon>
        <taxon>Sordariomycetes</taxon>
        <taxon>Hypocreomycetidae</taxon>
        <taxon>Hypocreales</taxon>
        <taxon>Nectriaceae</taxon>
        <taxon>Fusarium</taxon>
    </lineage>
</organism>
<dbReference type="EMBL" id="JAOQAZ010000035">
    <property type="protein sequence ID" value="KAJ4248820.1"/>
    <property type="molecule type" value="Genomic_DNA"/>
</dbReference>
<reference evidence="1" key="1">
    <citation type="submission" date="2022-09" db="EMBL/GenBank/DDBJ databases">
        <title>Fusarium specimens isolated from Avocado Roots.</title>
        <authorList>
            <person name="Stajich J."/>
            <person name="Roper C."/>
            <person name="Heimlech-Rivalta G."/>
        </authorList>
    </citation>
    <scope>NUCLEOTIDE SEQUENCE</scope>
    <source>
        <strain evidence="1">CF00136</strain>
    </source>
</reference>
<proteinExistence type="predicted"/>
<protein>
    <submittedName>
        <fullName evidence="1">Uncharacterized protein</fullName>
    </submittedName>
</protein>
<name>A0A9W8VB96_9HYPO</name>
<comment type="caution">
    <text evidence="1">The sequence shown here is derived from an EMBL/GenBank/DDBJ whole genome shotgun (WGS) entry which is preliminary data.</text>
</comment>
<keyword evidence="2" id="KW-1185">Reference proteome</keyword>
<evidence type="ECO:0000313" key="1">
    <source>
        <dbReference type="EMBL" id="KAJ4248820.1"/>
    </source>
</evidence>